<evidence type="ECO:0000256" key="3">
    <source>
        <dbReference type="ARBA" id="ARBA00022777"/>
    </source>
</evidence>
<dbReference type="GO" id="GO:0016020">
    <property type="term" value="C:membrane"/>
    <property type="evidence" value="ECO:0007669"/>
    <property type="project" value="InterPro"/>
</dbReference>
<keyword evidence="4" id="KW-0521">NADP</keyword>
<feature type="transmembrane region" description="Helical" evidence="7">
    <location>
        <begin position="647"/>
        <end position="664"/>
    </location>
</feature>
<evidence type="ECO:0000313" key="8">
    <source>
        <dbReference type="EMBL" id="PRW57923.1"/>
    </source>
</evidence>
<feature type="transmembrane region" description="Helical" evidence="7">
    <location>
        <begin position="725"/>
        <end position="742"/>
    </location>
</feature>
<reference evidence="8 9" key="1">
    <citation type="journal article" date="2018" name="Plant J.">
        <title>Genome sequences of Chlorella sorokiniana UTEX 1602 and Micractinium conductrix SAG 241.80: implications to maltose excretion by a green alga.</title>
        <authorList>
            <person name="Arriola M.B."/>
            <person name="Velmurugan N."/>
            <person name="Zhang Y."/>
            <person name="Plunkett M.H."/>
            <person name="Hondzo H."/>
            <person name="Barney B.M."/>
        </authorList>
    </citation>
    <scope>NUCLEOTIDE SEQUENCE [LARGE SCALE GENOMIC DNA]</scope>
    <source>
        <strain evidence="9">UTEX 1602</strain>
    </source>
</reference>
<dbReference type="STRING" id="3076.A0A2P6TV24"/>
<dbReference type="InterPro" id="IPR017438">
    <property type="entry name" value="ATP-NAD_kinase_N"/>
</dbReference>
<evidence type="ECO:0000256" key="4">
    <source>
        <dbReference type="ARBA" id="ARBA00022857"/>
    </source>
</evidence>
<dbReference type="InterPro" id="IPR017437">
    <property type="entry name" value="ATP-NAD_kinase_PpnK-typ_C"/>
</dbReference>
<keyword evidence="7" id="KW-1133">Transmembrane helix</keyword>
<dbReference type="PRINTS" id="PR00303">
    <property type="entry name" value="SECYTRNLCASE"/>
</dbReference>
<protein>
    <submittedName>
        <fullName evidence="8">ATP-NAD kinase isoform A</fullName>
    </submittedName>
</protein>
<dbReference type="Pfam" id="PF01513">
    <property type="entry name" value="NAD_kinase"/>
    <property type="match status" value="1"/>
</dbReference>
<dbReference type="InterPro" id="IPR023201">
    <property type="entry name" value="SecY_dom_sf"/>
</dbReference>
<dbReference type="Pfam" id="PF00344">
    <property type="entry name" value="SecY"/>
    <property type="match status" value="2"/>
</dbReference>
<feature type="transmembrane region" description="Helical" evidence="7">
    <location>
        <begin position="983"/>
        <end position="1003"/>
    </location>
</feature>
<dbReference type="Gene3D" id="3.40.50.10330">
    <property type="entry name" value="Probable inorganic polyphosphate/atp-NAD kinase, domain 1"/>
    <property type="match status" value="1"/>
</dbReference>
<dbReference type="GO" id="GO:0006741">
    <property type="term" value="P:NADP+ biosynthetic process"/>
    <property type="evidence" value="ECO:0007669"/>
    <property type="project" value="InterPro"/>
</dbReference>
<organism evidence="8 9">
    <name type="scientific">Chlorella sorokiniana</name>
    <name type="common">Freshwater green alga</name>
    <dbReference type="NCBI Taxonomy" id="3076"/>
    <lineage>
        <taxon>Eukaryota</taxon>
        <taxon>Viridiplantae</taxon>
        <taxon>Chlorophyta</taxon>
        <taxon>core chlorophytes</taxon>
        <taxon>Trebouxiophyceae</taxon>
        <taxon>Chlorellales</taxon>
        <taxon>Chlorellaceae</taxon>
        <taxon>Chlorella clade</taxon>
        <taxon>Chlorella</taxon>
    </lineage>
</organism>
<dbReference type="HAMAP" id="MF_00361">
    <property type="entry name" value="NAD_kinase"/>
    <property type="match status" value="1"/>
</dbReference>
<dbReference type="SUPFAM" id="SSF111331">
    <property type="entry name" value="NAD kinase/diacylglycerol kinase-like"/>
    <property type="match status" value="2"/>
</dbReference>
<evidence type="ECO:0000256" key="2">
    <source>
        <dbReference type="ARBA" id="ARBA00022679"/>
    </source>
</evidence>
<feature type="region of interest" description="Disordered" evidence="6">
    <location>
        <begin position="808"/>
        <end position="859"/>
    </location>
</feature>
<keyword evidence="9" id="KW-1185">Reference proteome</keyword>
<dbReference type="GO" id="GO:0015031">
    <property type="term" value="P:protein transport"/>
    <property type="evidence" value="ECO:0007669"/>
    <property type="project" value="InterPro"/>
</dbReference>
<feature type="compositionally biased region" description="Gly residues" evidence="6">
    <location>
        <begin position="850"/>
        <end position="859"/>
    </location>
</feature>
<evidence type="ECO:0000256" key="7">
    <source>
        <dbReference type="SAM" id="Phobius"/>
    </source>
</evidence>
<dbReference type="PANTHER" id="PTHR20275:SF6">
    <property type="entry name" value="NAD KINASE 2, CHLOROPLASTIC"/>
    <property type="match status" value="1"/>
</dbReference>
<keyword evidence="5" id="KW-0520">NAD</keyword>
<feature type="compositionally biased region" description="Low complexity" evidence="6">
    <location>
        <begin position="836"/>
        <end position="849"/>
    </location>
</feature>
<dbReference type="AlphaFoldDB" id="A0A2P6TV24"/>
<dbReference type="EMBL" id="LHPG02000006">
    <property type="protein sequence ID" value="PRW57923.1"/>
    <property type="molecule type" value="Genomic_DNA"/>
</dbReference>
<dbReference type="Gene3D" id="2.60.200.30">
    <property type="entry name" value="Probable inorganic polyphosphate/atp-NAD kinase, domain 2"/>
    <property type="match status" value="1"/>
</dbReference>
<keyword evidence="3 8" id="KW-0418">Kinase</keyword>
<evidence type="ECO:0000256" key="6">
    <source>
        <dbReference type="SAM" id="MobiDB-lite"/>
    </source>
</evidence>
<proteinExistence type="inferred from homology"/>
<dbReference type="SUPFAM" id="SSF103491">
    <property type="entry name" value="Preprotein translocase SecY subunit"/>
    <property type="match status" value="2"/>
</dbReference>
<dbReference type="Proteomes" id="UP000239899">
    <property type="component" value="Unassembled WGS sequence"/>
</dbReference>
<feature type="compositionally biased region" description="Low complexity" evidence="6">
    <location>
        <begin position="42"/>
        <end position="64"/>
    </location>
</feature>
<feature type="region of interest" description="Disordered" evidence="6">
    <location>
        <begin position="34"/>
        <end position="75"/>
    </location>
</feature>
<gene>
    <name evidence="8" type="ORF">C2E21_3552</name>
</gene>
<dbReference type="PANTHER" id="PTHR20275">
    <property type="entry name" value="NAD KINASE"/>
    <property type="match status" value="1"/>
</dbReference>
<feature type="transmembrane region" description="Helical" evidence="7">
    <location>
        <begin position="602"/>
        <end position="626"/>
    </location>
</feature>
<keyword evidence="2" id="KW-0808">Transferase</keyword>
<evidence type="ECO:0000256" key="1">
    <source>
        <dbReference type="ARBA" id="ARBA00010995"/>
    </source>
</evidence>
<dbReference type="GO" id="GO:0003951">
    <property type="term" value="F:NAD+ kinase activity"/>
    <property type="evidence" value="ECO:0007669"/>
    <property type="project" value="InterPro"/>
</dbReference>
<dbReference type="Pfam" id="PF20143">
    <property type="entry name" value="NAD_kinase_C"/>
    <property type="match status" value="1"/>
</dbReference>
<feature type="transmembrane region" description="Helical" evidence="7">
    <location>
        <begin position="754"/>
        <end position="774"/>
    </location>
</feature>
<comment type="caution">
    <text evidence="8">The sequence shown here is derived from an EMBL/GenBank/DDBJ whole genome shotgun (WGS) entry which is preliminary data.</text>
</comment>
<keyword evidence="7" id="KW-0812">Transmembrane</keyword>
<evidence type="ECO:0000313" key="9">
    <source>
        <dbReference type="Proteomes" id="UP000239899"/>
    </source>
</evidence>
<evidence type="ECO:0000256" key="5">
    <source>
        <dbReference type="ARBA" id="ARBA00023027"/>
    </source>
</evidence>
<accession>A0A2P6TV24</accession>
<dbReference type="GO" id="GO:0019674">
    <property type="term" value="P:NAD+ metabolic process"/>
    <property type="evidence" value="ECO:0007669"/>
    <property type="project" value="InterPro"/>
</dbReference>
<comment type="similarity">
    <text evidence="1">Belongs to the NAD kinase family.</text>
</comment>
<feature type="transmembrane region" description="Helical" evidence="7">
    <location>
        <begin position="904"/>
        <end position="923"/>
    </location>
</feature>
<dbReference type="InterPro" id="IPR002208">
    <property type="entry name" value="SecY/SEC61-alpha"/>
</dbReference>
<feature type="transmembrane region" description="Helical" evidence="7">
    <location>
        <begin position="959"/>
        <end position="977"/>
    </location>
</feature>
<feature type="transmembrane region" description="Helical" evidence="7">
    <location>
        <begin position="694"/>
        <end position="713"/>
    </location>
</feature>
<sequence>MQARRCCGTGCAASRGWAPERRPLARQRHRLRVMAKADDAASGANGKQSSSSSSGGTPRVTGSSGCSGNGTLTAQRPQSIDLGAKQSVDLADCSASCATQQRVRQRTAVQWPQKSELYLLRSDGHSCTRETVQPSGNLQFECPSSQQQLLVWKTRPRQVMVLKKLGSELLEEFLEVLRYCGERLGMRVVVEPHDYQLLEPLGLAYVDTYEQQDLADLHSFVDFVVCLGGDGLLLHAASLFGPGLPPVISFKLGSLGFLTTHSFSDYRRHLHNVVHGCRELESCQLISAEDGRSLLGVHITLRMRLQCEVWRDGQMEPEETFEVLNEVVLSRGANPYLSKIEVYERDQLITKVQADGVMIATPTGSTAYNVAAGGSMVHPSVPAILFTPICPHSLNFRPVILPDYVELEMRIAPGARCSAVANFDGRDTRELHEVGFIGGILNCLHLSSTAANFDGRDTRELHEGDSIRVRMSPNPVPTINNADMTTDWFTSIQRCFQWSERIEQLPMEPAGEPRGAAERRGSSDVMLTAEAAESTLTNVGSLLDSVDFSDLIPPALLARLSITLLLVWLARLGHFIPLPGIAWAQATGNSAVQMLMGRTEVIANVFVLSIAPLMSANFLLSVMQIVPFVRQHFAALREEGTRGQEVYTTYITACFFVFALWEAFTLARQWAPHLATQAAAGASAATSGGGGTGFILWAVLILTAGAVICKTICQSVEQRGLGDGASLLIASGVAINYANFLGDAARQLALSPPALPALLLVAGMCTALSAATLWMQSVQLWVPLAFYRTESSMAASTDHPLQQLLAQPPKQGWREPNLRPGPKAPILEVEGEDKGSSTGSSSSGSSSSGSGRGSSGSFGSGASGHRFPLRLSPAGARSLLFANFWTALLATPLSWLGLGNPFESALGFALLVFLVEGITVADVTPRQMSQYLQASDAGIPNLSPGEPTLRYFAEKRQQLKILNAALLAALSLAARAVDAVSTALIGVPAGCLSILLLVSTAALGTRQVEALTRAPVIDELAARQQAPALAGGTRTAFPGPEAWW</sequence>
<dbReference type="OrthoDB" id="24581at2759"/>
<dbReference type="InterPro" id="IPR002504">
    <property type="entry name" value="NADK"/>
</dbReference>
<dbReference type="Gene3D" id="1.10.3370.10">
    <property type="entry name" value="SecY subunit domain"/>
    <property type="match status" value="1"/>
</dbReference>
<keyword evidence="7" id="KW-0472">Membrane</keyword>
<name>A0A2P6TV24_CHLSO</name>
<dbReference type="InterPro" id="IPR016064">
    <property type="entry name" value="NAD/diacylglycerol_kinase_sf"/>
</dbReference>